<dbReference type="Pfam" id="PF22564">
    <property type="entry name" value="HAAS"/>
    <property type="match status" value="1"/>
</dbReference>
<name>A0ABX7BLR1_9CAUL</name>
<evidence type="ECO:0008006" key="4">
    <source>
        <dbReference type="Google" id="ProtNLM"/>
    </source>
</evidence>
<proteinExistence type="predicted"/>
<gene>
    <name evidence="2" type="ORF">JIP62_10665</name>
</gene>
<accession>A0ABX7BLR1</accession>
<keyword evidence="1" id="KW-0472">Membrane</keyword>
<organism evidence="2 3">
    <name type="scientific">Brevundimonas vitisensis</name>
    <dbReference type="NCBI Taxonomy" id="2800818"/>
    <lineage>
        <taxon>Bacteria</taxon>
        <taxon>Pseudomonadati</taxon>
        <taxon>Pseudomonadota</taxon>
        <taxon>Alphaproteobacteria</taxon>
        <taxon>Caulobacterales</taxon>
        <taxon>Caulobacteraceae</taxon>
        <taxon>Brevundimonas</taxon>
    </lineage>
</organism>
<feature type="transmembrane region" description="Helical" evidence="1">
    <location>
        <begin position="275"/>
        <end position="295"/>
    </location>
</feature>
<sequence length="373" mass="40257">MTMLDTYLDAVAAQLPRDTRDDIVAELRDTLLNRFEEREAELGRALSDDEREDILRAMGHPLVVAARYGRGPQSLIGPELFPYWLFAVKAGLFILLAVQALGLVIHLVSGTPNFGQSISQAFHGFFGSALTLIGVATVAGAVLDWQNIRPDFLTKWKVKDLAALRLSDPANWATGMAGADLNAKPSAYRPRPAPKPMPGADALWGVIAGIVFVLWWIGALRGVGMTAVSFGREDMVFQPAPIWAALFTPILAYALSGVAVDLLTVVRPSAIKLRALFRIPLAAAGLWLASVLYQAGTWFTLSQDGVTALVGPAGRYLAPDAWPRMAAAGKDIDGAGLILSTILTWVLAIIAVSLVCSILLNLWRLVRPARDRV</sequence>
<feature type="transmembrane region" description="Helical" evidence="1">
    <location>
        <begin position="240"/>
        <end position="263"/>
    </location>
</feature>
<feature type="transmembrane region" description="Helical" evidence="1">
    <location>
        <begin position="121"/>
        <end position="143"/>
    </location>
</feature>
<dbReference type="RefSeq" id="WP_201102169.1">
    <property type="nucleotide sequence ID" value="NZ_CP067977.1"/>
</dbReference>
<keyword evidence="1" id="KW-1133">Transmembrane helix</keyword>
<keyword evidence="3" id="KW-1185">Reference proteome</keyword>
<reference evidence="2 3" key="1">
    <citation type="submission" date="2021-01" db="EMBL/GenBank/DDBJ databases">
        <title>Brevundimonas vitis sp. nov., an bacterium isolated from grape (Vitis vinifera).</title>
        <authorList>
            <person name="Jiang L."/>
            <person name="Lee J."/>
        </authorList>
    </citation>
    <scope>NUCLEOTIDE SEQUENCE [LARGE SCALE GENOMIC DNA]</scope>
    <source>
        <strain evidence="2 3">GRTSA-9</strain>
    </source>
</reference>
<feature type="transmembrane region" description="Helical" evidence="1">
    <location>
        <begin position="342"/>
        <end position="363"/>
    </location>
</feature>
<feature type="transmembrane region" description="Helical" evidence="1">
    <location>
        <begin position="83"/>
        <end position="109"/>
    </location>
</feature>
<evidence type="ECO:0000313" key="2">
    <source>
        <dbReference type="EMBL" id="QQQ17793.1"/>
    </source>
</evidence>
<evidence type="ECO:0000256" key="1">
    <source>
        <dbReference type="SAM" id="Phobius"/>
    </source>
</evidence>
<protein>
    <recommendedName>
        <fullName evidence="4">DUF1700 domain-containing protein</fullName>
    </recommendedName>
</protein>
<dbReference type="Proteomes" id="UP000595448">
    <property type="component" value="Chromosome"/>
</dbReference>
<keyword evidence="1" id="KW-0812">Transmembrane</keyword>
<dbReference type="EMBL" id="CP067977">
    <property type="protein sequence ID" value="QQQ17793.1"/>
    <property type="molecule type" value="Genomic_DNA"/>
</dbReference>
<evidence type="ECO:0000313" key="3">
    <source>
        <dbReference type="Proteomes" id="UP000595448"/>
    </source>
</evidence>
<feature type="transmembrane region" description="Helical" evidence="1">
    <location>
        <begin position="202"/>
        <end position="220"/>
    </location>
</feature>